<dbReference type="EMBL" id="CAMXCT010002194">
    <property type="protein sequence ID" value="CAI3996344.1"/>
    <property type="molecule type" value="Genomic_DNA"/>
</dbReference>
<organism evidence="3">
    <name type="scientific">Cladocopium goreaui</name>
    <dbReference type="NCBI Taxonomy" id="2562237"/>
    <lineage>
        <taxon>Eukaryota</taxon>
        <taxon>Sar</taxon>
        <taxon>Alveolata</taxon>
        <taxon>Dinophyceae</taxon>
        <taxon>Suessiales</taxon>
        <taxon>Symbiodiniaceae</taxon>
        <taxon>Cladocopium</taxon>
    </lineage>
</organism>
<feature type="coiled-coil region" evidence="1">
    <location>
        <begin position="558"/>
        <end position="585"/>
    </location>
</feature>
<evidence type="ECO:0000256" key="2">
    <source>
        <dbReference type="SAM" id="MobiDB-lite"/>
    </source>
</evidence>
<gene>
    <name evidence="3" type="ORF">C1SCF055_LOCUS22832</name>
</gene>
<protein>
    <submittedName>
        <fullName evidence="3">Uncharacterized protein</fullName>
    </submittedName>
</protein>
<dbReference type="EMBL" id="CAMXCT030002194">
    <property type="protein sequence ID" value="CAL4783656.1"/>
    <property type="molecule type" value="Genomic_DNA"/>
</dbReference>
<evidence type="ECO:0000256" key="1">
    <source>
        <dbReference type="SAM" id="Coils"/>
    </source>
</evidence>
<sequence>MAGALKGEHAQGAQYACTLHDLAAQADVERVFVARHASDLSAAVFRLAQHALSLPLAPKAPINAEVMAAACASVAGLAELETGKSHVLRVLEELARHVIIFQAFAYSFISRTGFGQIKGLDEATYRMQASLAAAGVWLLTAFGRSVDQSLNASTLWEWASGDALYACSVVRNTLTLEELADVASPHGFQIPGELSILQRSMVQSLLGLSGTDVAFSFADQVEVQRPSVYLLLHRARLALALCETNLVPLVLDCLEGLQISAVELASFLGKLLGAELLETKEMGHEEESVEACRMALALFRDGLSVHQERLWAILSSVPPRTRLLRSFLRDCAGLAMVLPSECCVELLACCELAQDSKDWAALAGLCCIASHGSLGPAEVPQLSGILMTLMLEEKEAVLQQLQRWPSVPGQCDAWKSLLQEPKGPLQSSDLPPKPPPSPLEAKHRRLLAVGLEAQGDRSGTCPSEQSEHALTLDICRVDEVRSGVLPFISGPWRFDCCSFLLGLGAGICLVVVIEVRFTTKWSLLACADRRSVARAPQVSRATQTALQTLLMRHSPLAAADIEGELQDLREEVEALRAEVRRLWRAVAEVWGLLADSGRGFGSGRDSDSRDSGDFVGVGSSAQSASGCSAFPDAGNQRARASNQCPTLAKYSHTRLTWLQREEVCDQIGKFLARSTAGGHRGGSGRDSVQRLRIIVRDCVGQIYAPVKVVRACKTNHHECGDAIFVGLPSEREARRVAQAAELLWVSSLNFEQSGAGQRASSENSPRQGTVPDPTRNSNEKTAFKGADLNYLPGWSVAADGDDQMEDIDGAMLSLTEEVLWGSDNNTRSLLQSRRLLSGSLFLVLRQPLGPVTRAESSARYPLLGPGVVAAALQAGVPHANLAAMQGLLAQGGKINKTKDINTGVTLEAFTDEELMTDQEMKPAEQGSGLQGQHSVGLTLQKLTSIVELLTEDKKKRTAQSKLETALDGSAAASSDLPLHGTGKKAAAARRALRSADDDVDDDDDARSGVDRPGSGTMAAELALEEYISKRRNVGKYGKDSKDSNTEGGGETEPKRKAHPKPKPESQPGNPALQLPYVKAQLHLADGIALPCYEENFSPLATAVVLDEDVSWRCGRTYGEVPVDASLTAKPLVADRLTFPPKPSFNPLPYFDKSTATLYEQPLTRGKNVEGLPKPSNVQVPASPKEKLKFKLFKKMADAGLLQPLPPGSYIDGYRSGLFAVVKDADRDRMMLDGRPANLVDQGQKKWCDGMASSAALASLYLQPDRVLMCSGEDLRDYFFTFSMQGQCRAYCEKCAAR</sequence>
<comment type="caution">
    <text evidence="3">The sequence shown here is derived from an EMBL/GenBank/DDBJ whole genome shotgun (WGS) entry which is preliminary data.</text>
</comment>
<feature type="region of interest" description="Disordered" evidence="2">
    <location>
        <begin position="599"/>
        <end position="625"/>
    </location>
</feature>
<proteinExistence type="predicted"/>
<feature type="region of interest" description="Disordered" evidence="2">
    <location>
        <begin position="754"/>
        <end position="782"/>
    </location>
</feature>
<dbReference type="OrthoDB" id="432156at2759"/>
<reference evidence="3" key="1">
    <citation type="submission" date="2022-10" db="EMBL/GenBank/DDBJ databases">
        <authorList>
            <person name="Chen Y."/>
            <person name="Dougan E. K."/>
            <person name="Chan C."/>
            <person name="Rhodes N."/>
            <person name="Thang M."/>
        </authorList>
    </citation>
    <scope>NUCLEOTIDE SEQUENCE</scope>
</reference>
<feature type="compositionally biased region" description="Polar residues" evidence="2">
    <location>
        <begin position="754"/>
        <end position="767"/>
    </location>
</feature>
<feature type="region of interest" description="Disordered" evidence="2">
    <location>
        <begin position="1033"/>
        <end position="1071"/>
    </location>
</feature>
<keyword evidence="5" id="KW-1185">Reference proteome</keyword>
<evidence type="ECO:0000313" key="3">
    <source>
        <dbReference type="EMBL" id="CAI3996344.1"/>
    </source>
</evidence>
<feature type="region of interest" description="Disordered" evidence="2">
    <location>
        <begin position="966"/>
        <end position="1018"/>
    </location>
</feature>
<evidence type="ECO:0000313" key="4">
    <source>
        <dbReference type="EMBL" id="CAL4783656.1"/>
    </source>
</evidence>
<dbReference type="Proteomes" id="UP001152797">
    <property type="component" value="Unassembled WGS sequence"/>
</dbReference>
<dbReference type="EMBL" id="CAMXCT020002194">
    <property type="protein sequence ID" value="CAL1149719.1"/>
    <property type="molecule type" value="Genomic_DNA"/>
</dbReference>
<evidence type="ECO:0000313" key="5">
    <source>
        <dbReference type="Proteomes" id="UP001152797"/>
    </source>
</evidence>
<reference evidence="4 5" key="2">
    <citation type="submission" date="2024-05" db="EMBL/GenBank/DDBJ databases">
        <authorList>
            <person name="Chen Y."/>
            <person name="Shah S."/>
            <person name="Dougan E. K."/>
            <person name="Thang M."/>
            <person name="Chan C."/>
        </authorList>
    </citation>
    <scope>NUCLEOTIDE SEQUENCE [LARGE SCALE GENOMIC DNA]</scope>
</reference>
<name>A0A9P1CQ87_9DINO</name>
<accession>A0A9P1CQ87</accession>
<keyword evidence="1" id="KW-0175">Coiled coil</keyword>
<feature type="compositionally biased region" description="Low complexity" evidence="2">
    <location>
        <begin position="613"/>
        <end position="625"/>
    </location>
</feature>